<dbReference type="GO" id="GO:0032451">
    <property type="term" value="F:demethylase activity"/>
    <property type="evidence" value="ECO:0007669"/>
    <property type="project" value="TreeGrafter"/>
</dbReference>
<reference evidence="2 3" key="1">
    <citation type="submission" date="2023-11" db="EMBL/GenBank/DDBJ databases">
        <title>Peredibacter starrii A3.12.</title>
        <authorList>
            <person name="Mitchell R.J."/>
        </authorList>
    </citation>
    <scope>NUCLEOTIDE SEQUENCE [LARGE SCALE GENOMIC DNA]</scope>
    <source>
        <strain evidence="2 3">A3.12</strain>
    </source>
</reference>
<dbReference type="Gene3D" id="2.60.120.590">
    <property type="entry name" value="Alpha-ketoglutarate-dependent dioxygenase AlkB-like"/>
    <property type="match status" value="1"/>
</dbReference>
<dbReference type="InterPro" id="IPR037151">
    <property type="entry name" value="AlkB-like_sf"/>
</dbReference>
<keyword evidence="2" id="KW-0223">Dioxygenase</keyword>
<dbReference type="PROSITE" id="PS51471">
    <property type="entry name" value="FE2OG_OXY"/>
    <property type="match status" value="1"/>
</dbReference>
<dbReference type="AlphaFoldDB" id="A0AAX4HU23"/>
<dbReference type="PANTHER" id="PTHR12463:SF1">
    <property type="entry name" value="2-OXOGLUTARATE AND FE-DEPENDENT OXYGENASE FAMILY PROTEIN"/>
    <property type="match status" value="1"/>
</dbReference>
<accession>A0AAX4HU23</accession>
<evidence type="ECO:0000259" key="1">
    <source>
        <dbReference type="PROSITE" id="PS51471"/>
    </source>
</evidence>
<evidence type="ECO:0000313" key="2">
    <source>
        <dbReference type="EMBL" id="WPU66481.1"/>
    </source>
</evidence>
<evidence type="ECO:0000313" key="3">
    <source>
        <dbReference type="Proteomes" id="UP001324634"/>
    </source>
</evidence>
<sequence>MQKQLAFLEDSPPKGFKYFPDFISVAEEKKLLAFLQSLDWKNIHMHGVIAKRKVVHFGMDYYYDSRTFSPTTPAPKELQFLIKRAAKALKVAPQSIKEILISYYPVGAPIGWHRDAPMFESVFGVSLENSCTMKFRSDSGNYKTELEPRSGYIIEGEARWKWQHHIPAVKTERYSITMRTMKD</sequence>
<dbReference type="SUPFAM" id="SSF51197">
    <property type="entry name" value="Clavaminate synthase-like"/>
    <property type="match status" value="1"/>
</dbReference>
<feature type="domain" description="Fe2OG dioxygenase" evidence="1">
    <location>
        <begin position="95"/>
        <end position="182"/>
    </location>
</feature>
<dbReference type="GO" id="GO:0051213">
    <property type="term" value="F:dioxygenase activity"/>
    <property type="evidence" value="ECO:0007669"/>
    <property type="project" value="UniProtKB-KW"/>
</dbReference>
<dbReference type="GO" id="GO:0070988">
    <property type="term" value="P:demethylation"/>
    <property type="evidence" value="ECO:0007669"/>
    <property type="project" value="InterPro"/>
</dbReference>
<dbReference type="InterPro" id="IPR005123">
    <property type="entry name" value="Oxoglu/Fe-dep_dioxygenase_dom"/>
</dbReference>
<dbReference type="InterPro" id="IPR027450">
    <property type="entry name" value="AlkB-like"/>
</dbReference>
<dbReference type="EMBL" id="CP139487">
    <property type="protein sequence ID" value="WPU66481.1"/>
    <property type="molecule type" value="Genomic_DNA"/>
</dbReference>
<dbReference type="PANTHER" id="PTHR12463">
    <property type="entry name" value="OXYGENASE-RELATED"/>
    <property type="match status" value="1"/>
</dbReference>
<proteinExistence type="predicted"/>
<name>A0AAX4HU23_9BACT</name>
<gene>
    <name evidence="2" type="ORF">SOO65_06950</name>
</gene>
<dbReference type="KEGG" id="psti:SOO65_06950"/>
<dbReference type="Proteomes" id="UP001324634">
    <property type="component" value="Chromosome"/>
</dbReference>
<keyword evidence="3" id="KW-1185">Reference proteome</keyword>
<protein>
    <submittedName>
        <fullName evidence="2">Alpha-ketoglutarate-dependent dioxygenase AlkB</fullName>
    </submittedName>
</protein>
<dbReference type="InterPro" id="IPR032857">
    <property type="entry name" value="ALKBH4"/>
</dbReference>
<keyword evidence="2" id="KW-0560">Oxidoreductase</keyword>
<dbReference type="Pfam" id="PF13532">
    <property type="entry name" value="2OG-FeII_Oxy_2"/>
    <property type="match status" value="1"/>
</dbReference>
<dbReference type="RefSeq" id="WP_321398734.1">
    <property type="nucleotide sequence ID" value="NZ_CP139487.1"/>
</dbReference>
<organism evidence="2 3">
    <name type="scientific">Peredibacter starrii</name>
    <dbReference type="NCBI Taxonomy" id="28202"/>
    <lineage>
        <taxon>Bacteria</taxon>
        <taxon>Pseudomonadati</taxon>
        <taxon>Bdellovibrionota</taxon>
        <taxon>Bacteriovoracia</taxon>
        <taxon>Bacteriovoracales</taxon>
        <taxon>Bacteriovoracaceae</taxon>
        <taxon>Peredibacter</taxon>
    </lineage>
</organism>